<feature type="region of interest" description="Disordered" evidence="1">
    <location>
        <begin position="46"/>
        <end position="78"/>
    </location>
</feature>
<evidence type="ECO:0000313" key="2">
    <source>
        <dbReference type="EMBL" id="ERN43061.1"/>
    </source>
</evidence>
<dbReference type="Proteomes" id="UP000016960">
    <property type="component" value="Unassembled WGS sequence"/>
</dbReference>
<dbReference type="AlphaFoldDB" id="U5DN18"/>
<accession>U5DN18</accession>
<dbReference type="RefSeq" id="WP_022604161.1">
    <property type="nucleotide sequence ID" value="NZ_ASSJ01000004.1"/>
</dbReference>
<organism evidence="2 3">
    <name type="scientific">Rubidibacter lacunae KORDI 51-2</name>
    <dbReference type="NCBI Taxonomy" id="582515"/>
    <lineage>
        <taxon>Bacteria</taxon>
        <taxon>Bacillati</taxon>
        <taxon>Cyanobacteriota</taxon>
        <taxon>Cyanophyceae</taxon>
        <taxon>Oscillatoriophycideae</taxon>
        <taxon>Chroococcales</taxon>
        <taxon>Aphanothecaceae</taxon>
        <taxon>Rubidibacter</taxon>
    </lineage>
</organism>
<keyword evidence="3" id="KW-1185">Reference proteome</keyword>
<evidence type="ECO:0000256" key="1">
    <source>
        <dbReference type="SAM" id="MobiDB-lite"/>
    </source>
</evidence>
<reference evidence="2 3" key="1">
    <citation type="submission" date="2013-05" db="EMBL/GenBank/DDBJ databases">
        <title>Draft genome sequence of Rubidibacter lacunae KORDI 51-2.</title>
        <authorList>
            <person name="Choi D.H."/>
            <person name="Noh J.H."/>
            <person name="Kwon K.-K."/>
            <person name="Lee J.-H."/>
            <person name="Ryu J.-Y."/>
        </authorList>
    </citation>
    <scope>NUCLEOTIDE SEQUENCE [LARGE SCALE GENOMIC DNA]</scope>
    <source>
        <strain evidence="2 3">KORDI 51-2</strain>
    </source>
</reference>
<dbReference type="EMBL" id="ASSJ01000004">
    <property type="protein sequence ID" value="ERN43061.1"/>
    <property type="molecule type" value="Genomic_DNA"/>
</dbReference>
<evidence type="ECO:0000313" key="3">
    <source>
        <dbReference type="Proteomes" id="UP000016960"/>
    </source>
</evidence>
<proteinExistence type="predicted"/>
<comment type="caution">
    <text evidence="2">The sequence shown here is derived from an EMBL/GenBank/DDBJ whole genome shotgun (WGS) entry which is preliminary data.</text>
</comment>
<name>U5DN18_9CHRO</name>
<sequence length="156" mass="17155">MQRSIGKFISFFSAFLLIVTSFLMLPTLVKPSNYQALAAERFFSEQGDVTSPPTTPGRRRRSANASFTWPDTEEETPEDDYSIIKDSIKVEELDRRGDGGHCVLSLGEESFDTGIPGVGRVSLVKSVTINMNARGNNNPGTRGRLACKVSGKYESE</sequence>
<protein>
    <submittedName>
        <fullName evidence="2">Uncharacterized protein</fullName>
    </submittedName>
</protein>
<gene>
    <name evidence="2" type="ORF">KR51_00003770</name>
</gene>
<dbReference type="InParanoid" id="U5DN18"/>